<feature type="non-terminal residue" evidence="1">
    <location>
        <position position="90"/>
    </location>
</feature>
<protein>
    <submittedName>
        <fullName evidence="1">Uncharacterized protein</fullName>
    </submittedName>
</protein>
<accession>A0ACB9WA77</accession>
<comment type="caution">
    <text evidence="1">The sequence shown here is derived from an EMBL/GenBank/DDBJ whole genome shotgun (WGS) entry which is preliminary data.</text>
</comment>
<evidence type="ECO:0000313" key="1">
    <source>
        <dbReference type="EMBL" id="KAI4809842.1"/>
    </source>
</evidence>
<keyword evidence="2" id="KW-1185">Reference proteome</keyword>
<dbReference type="EMBL" id="CM043801">
    <property type="protein sequence ID" value="KAI4809842.1"/>
    <property type="molecule type" value="Genomic_DNA"/>
</dbReference>
<reference evidence="1" key="1">
    <citation type="submission" date="2022-05" db="EMBL/GenBank/DDBJ databases">
        <title>Chromosome-level genome of Chaenocephalus aceratus.</title>
        <authorList>
            <person name="Park H."/>
        </authorList>
    </citation>
    <scope>NUCLEOTIDE SEQUENCE</scope>
    <source>
        <strain evidence="1">KU_202001</strain>
    </source>
</reference>
<name>A0ACB9WA77_CHAAC</name>
<organism evidence="1 2">
    <name type="scientific">Chaenocephalus aceratus</name>
    <name type="common">Blackfin icefish</name>
    <name type="synonym">Chaenichthys aceratus</name>
    <dbReference type="NCBI Taxonomy" id="36190"/>
    <lineage>
        <taxon>Eukaryota</taxon>
        <taxon>Metazoa</taxon>
        <taxon>Chordata</taxon>
        <taxon>Craniata</taxon>
        <taxon>Vertebrata</taxon>
        <taxon>Euteleostomi</taxon>
        <taxon>Actinopterygii</taxon>
        <taxon>Neopterygii</taxon>
        <taxon>Teleostei</taxon>
        <taxon>Neoteleostei</taxon>
        <taxon>Acanthomorphata</taxon>
        <taxon>Eupercaria</taxon>
        <taxon>Perciformes</taxon>
        <taxon>Notothenioidei</taxon>
        <taxon>Channichthyidae</taxon>
        <taxon>Chaenocephalus</taxon>
    </lineage>
</organism>
<feature type="non-terminal residue" evidence="1">
    <location>
        <position position="1"/>
    </location>
</feature>
<evidence type="ECO:0000313" key="2">
    <source>
        <dbReference type="Proteomes" id="UP001057452"/>
    </source>
</evidence>
<proteinExistence type="predicted"/>
<sequence length="90" mass="9816">ASSPEEIGLHLLGSEHIMLSPATGNEDTWLRLIKRAGLFSSQSGQFPALINAAPSTWKSKPFAEDPRLFPHNALRCTPASLKPLVWGHSQ</sequence>
<dbReference type="Proteomes" id="UP001057452">
    <property type="component" value="Chromosome 17"/>
</dbReference>
<gene>
    <name evidence="1" type="ORF">KUCAC02_018702</name>
</gene>